<evidence type="ECO:0000313" key="4">
    <source>
        <dbReference type="Proteomes" id="UP001443914"/>
    </source>
</evidence>
<keyword evidence="2" id="KW-0732">Signal</keyword>
<evidence type="ECO:0000256" key="2">
    <source>
        <dbReference type="SAM" id="SignalP"/>
    </source>
</evidence>
<dbReference type="Gene3D" id="3.40.50.1820">
    <property type="entry name" value="alpha/beta hydrolase"/>
    <property type="match status" value="2"/>
</dbReference>
<accession>A0AAW1GTA6</accession>
<dbReference type="SUPFAM" id="SSF53474">
    <property type="entry name" value="alpha/beta-Hydrolases"/>
    <property type="match status" value="1"/>
</dbReference>
<dbReference type="AlphaFoldDB" id="A0AAW1GTA6"/>
<dbReference type="GO" id="GO:0016790">
    <property type="term" value="F:thiolester hydrolase activity"/>
    <property type="evidence" value="ECO:0007669"/>
    <property type="project" value="TreeGrafter"/>
</dbReference>
<dbReference type="InterPro" id="IPR029058">
    <property type="entry name" value="AB_hydrolase_fold"/>
</dbReference>
<dbReference type="EMBL" id="JBDFQZ010000013">
    <property type="protein sequence ID" value="KAK9667976.1"/>
    <property type="molecule type" value="Genomic_DNA"/>
</dbReference>
<gene>
    <name evidence="3" type="ORF">RND81_13G025400</name>
</gene>
<sequence length="294" mass="33599">MTVAKSLFTFIFTSFFLHFAQALPFILLHGVREACSHNRLTFFTTSLAAWSNSNGTCLEIGSGVKTSMFRRLDQQVAYACNQIKSMEHLKNGYNLIGVSQGAIIGRGIIEMCADTPQVNNFISLGGPQAGVASFPRCNNWIAPSGYLRLPNNHRRYLKGCRYLPEINNEREGQRNITYKNRFSNLANLVLIKFESDTVLVPKETSWFGFYEDGSFDKILPTKETNWYKEDWFGLKTLDEARKIHYVSVPGGHVEISWSNTIQYIIPYLYSRTVQQTGRYPFDPADANKIFWLQQ</sequence>
<keyword evidence="1" id="KW-0378">Hydrolase</keyword>
<dbReference type="PANTHER" id="PTHR11247">
    <property type="entry name" value="PALMITOYL-PROTEIN THIOESTERASE/DOLICHYLDIPHOSPHATASE 1"/>
    <property type="match status" value="1"/>
</dbReference>
<evidence type="ECO:0000313" key="3">
    <source>
        <dbReference type="EMBL" id="KAK9667976.1"/>
    </source>
</evidence>
<dbReference type="PANTHER" id="PTHR11247:SF8">
    <property type="entry name" value="PALMITOYL-PROTEIN THIOESTERASE 1"/>
    <property type="match status" value="1"/>
</dbReference>
<proteinExistence type="predicted"/>
<feature type="chain" id="PRO_5043721503" description="Palmitoyl-protein thioesterase" evidence="2">
    <location>
        <begin position="23"/>
        <end position="294"/>
    </location>
</feature>
<organism evidence="3 4">
    <name type="scientific">Saponaria officinalis</name>
    <name type="common">Common soapwort</name>
    <name type="synonym">Lychnis saponaria</name>
    <dbReference type="NCBI Taxonomy" id="3572"/>
    <lineage>
        <taxon>Eukaryota</taxon>
        <taxon>Viridiplantae</taxon>
        <taxon>Streptophyta</taxon>
        <taxon>Embryophyta</taxon>
        <taxon>Tracheophyta</taxon>
        <taxon>Spermatophyta</taxon>
        <taxon>Magnoliopsida</taxon>
        <taxon>eudicotyledons</taxon>
        <taxon>Gunneridae</taxon>
        <taxon>Pentapetalae</taxon>
        <taxon>Caryophyllales</taxon>
        <taxon>Caryophyllaceae</taxon>
        <taxon>Caryophylleae</taxon>
        <taxon>Saponaria</taxon>
    </lineage>
</organism>
<protein>
    <recommendedName>
        <fullName evidence="5">Palmitoyl-protein thioesterase</fullName>
    </recommendedName>
</protein>
<dbReference type="Pfam" id="PF02089">
    <property type="entry name" value="Palm_thioest"/>
    <property type="match status" value="1"/>
</dbReference>
<name>A0AAW1GTA6_SAPOF</name>
<reference evidence="3" key="1">
    <citation type="submission" date="2024-03" db="EMBL/GenBank/DDBJ databases">
        <title>WGS assembly of Saponaria officinalis var. Norfolk2.</title>
        <authorList>
            <person name="Jenkins J."/>
            <person name="Shu S."/>
            <person name="Grimwood J."/>
            <person name="Barry K."/>
            <person name="Goodstein D."/>
            <person name="Schmutz J."/>
            <person name="Leebens-Mack J."/>
            <person name="Osbourn A."/>
        </authorList>
    </citation>
    <scope>NUCLEOTIDE SEQUENCE [LARGE SCALE GENOMIC DNA]</scope>
    <source>
        <strain evidence="3">JIC</strain>
    </source>
</reference>
<dbReference type="Proteomes" id="UP001443914">
    <property type="component" value="Unassembled WGS sequence"/>
</dbReference>
<feature type="signal peptide" evidence="2">
    <location>
        <begin position="1"/>
        <end position="22"/>
    </location>
</feature>
<comment type="caution">
    <text evidence="3">The sequence shown here is derived from an EMBL/GenBank/DDBJ whole genome shotgun (WGS) entry which is preliminary data.</text>
</comment>
<evidence type="ECO:0008006" key="5">
    <source>
        <dbReference type="Google" id="ProtNLM"/>
    </source>
</evidence>
<keyword evidence="4" id="KW-1185">Reference proteome</keyword>
<evidence type="ECO:0000256" key="1">
    <source>
        <dbReference type="ARBA" id="ARBA00022801"/>
    </source>
</evidence>